<gene>
    <name evidence="2" type="ORF">N180_06280</name>
</gene>
<keyword evidence="1" id="KW-0732">Signal</keyword>
<dbReference type="SUPFAM" id="SSF47781">
    <property type="entry name" value="RuvA domain 2-like"/>
    <property type="match status" value="1"/>
</dbReference>
<comment type="caution">
    <text evidence="2">The sequence shown here is derived from an EMBL/GenBank/DDBJ whole genome shotgun (WGS) entry which is preliminary data.</text>
</comment>
<proteinExistence type="predicted"/>
<dbReference type="EMBL" id="JNFF01000048">
    <property type="protein sequence ID" value="KEQ30135.1"/>
    <property type="molecule type" value="Genomic_DNA"/>
</dbReference>
<sequence length="683" mass="77589">MAPSHLLCLRQVALILLFLTCSFCYAQETEQALSFYTWLGEEEQSEEQLAILTQKLEQLRKKPIALNQAGEKGLSQIFFLTPLQVYDLLQHILKNGPLKEIAELQIVRGFSPEFIRQISPYITCDQAEGKIPQFKDLLNKSDQELILRHSRIHQRKKGYTQKGKSYYSGSPDHLLLKYRLALEPGIKAMLLMEKDPGEQFLKGSNPSGFDFISANITYTGKGRISKLILGDYSLQFGQGLSLWSGTSFGRGADVAGAAKKDMGLQPYFSAGEQNYFRGVSFEYKLFKNILLTSFISIKNSDASVSYLSNKTAVVSNISNSGLHRTESEIRNKGAIKETVTGTAAQYNSPFFRAGITAYRSAYSLPFITGNALYRSNNFKGSFRENYAFHYNYTFLNTYTFGEFAHSHPGGQAWIQGLISAITSSTSAVVVFRNYGIDHNSFYSMPFGKNSSAMNEKGWYTGINHRVSNKWNIAGYLDFFSFPFAKYRVDLPSKGNEYTVKLFYRPVRGSEYSFQYRSSSREQNVKSGLKIPALDNIQVQLIKLDAAYPVGEHMRFKHLADITRYSKGRQSAGYGILLGHDLHYKVASGPFAGNIRVTWFKILSYDNRIYRYENNVLFAGSSVPYQGQGFRTYLNINFRISSQFRLWLRYALTWQPDKEKTGTGMEQIQGSKKSETRLQVRYIF</sequence>
<evidence type="ECO:0000256" key="1">
    <source>
        <dbReference type="SAM" id="SignalP"/>
    </source>
</evidence>
<evidence type="ECO:0000313" key="3">
    <source>
        <dbReference type="Proteomes" id="UP000028007"/>
    </source>
</evidence>
<dbReference type="Proteomes" id="UP000028007">
    <property type="component" value="Unassembled WGS sequence"/>
</dbReference>
<evidence type="ECO:0000313" key="2">
    <source>
        <dbReference type="EMBL" id="KEQ30135.1"/>
    </source>
</evidence>
<protein>
    <recommendedName>
        <fullName evidence="4">Helix-hairpin-helix DNA-binding motif class 1 domain-containing protein</fullName>
    </recommendedName>
</protein>
<name>A0A081PHG2_9SPHI</name>
<accession>A0A081PHG2</accession>
<feature type="chain" id="PRO_5001761819" description="Helix-hairpin-helix DNA-binding motif class 1 domain-containing protein" evidence="1">
    <location>
        <begin position="27"/>
        <end position="683"/>
    </location>
</feature>
<reference evidence="2 3" key="1">
    <citation type="journal article" date="1992" name="Int. J. Syst. Bacteriol.">
        <title>Sphingobacterium antarcticus sp. nov. a Psychrotrophic Bacterium from the Soils of Schirmacher Oasis, Antarctica.</title>
        <authorList>
            <person name="Shivaji S."/>
            <person name="Ray M.K."/>
            <person name="Rao N.S."/>
            <person name="Saiserr L."/>
            <person name="Jagannadham M.V."/>
            <person name="Kumar G.S."/>
            <person name="Reddy G."/>
            <person name="Bhargava P.M."/>
        </authorList>
    </citation>
    <scope>NUCLEOTIDE SEQUENCE [LARGE SCALE GENOMIC DNA]</scope>
    <source>
        <strain evidence="2 3">4BY</strain>
    </source>
</reference>
<evidence type="ECO:0008006" key="4">
    <source>
        <dbReference type="Google" id="ProtNLM"/>
    </source>
</evidence>
<dbReference type="eggNOG" id="COG1555">
    <property type="taxonomic scope" value="Bacteria"/>
</dbReference>
<dbReference type="InterPro" id="IPR010994">
    <property type="entry name" value="RuvA_2-like"/>
</dbReference>
<dbReference type="AlphaFoldDB" id="A0A081PHG2"/>
<feature type="signal peptide" evidence="1">
    <location>
        <begin position="1"/>
        <end position="26"/>
    </location>
</feature>
<organism evidence="2 3">
    <name type="scientific">Pedobacter antarcticus 4BY</name>
    <dbReference type="NCBI Taxonomy" id="1358423"/>
    <lineage>
        <taxon>Bacteria</taxon>
        <taxon>Pseudomonadati</taxon>
        <taxon>Bacteroidota</taxon>
        <taxon>Sphingobacteriia</taxon>
        <taxon>Sphingobacteriales</taxon>
        <taxon>Sphingobacteriaceae</taxon>
        <taxon>Pedobacter</taxon>
    </lineage>
</organism>
<keyword evidence="3" id="KW-1185">Reference proteome</keyword>